<dbReference type="Proteomes" id="UP000593573">
    <property type="component" value="Unassembled WGS sequence"/>
</dbReference>
<dbReference type="AlphaFoldDB" id="A0A7J8U6A8"/>
<dbReference type="EMBL" id="JABFAB010000004">
    <property type="protein sequence ID" value="MBA0645920.1"/>
    <property type="molecule type" value="Genomic_DNA"/>
</dbReference>
<reference evidence="1 2" key="1">
    <citation type="journal article" date="2019" name="Genome Biol. Evol.">
        <title>Insights into the evolution of the New World diploid cottons (Gossypium, subgenus Houzingenia) based on genome sequencing.</title>
        <authorList>
            <person name="Grover C.E."/>
            <person name="Arick M.A. 2nd"/>
            <person name="Thrash A."/>
            <person name="Conover J.L."/>
            <person name="Sanders W.S."/>
            <person name="Peterson D.G."/>
            <person name="Frelichowski J.E."/>
            <person name="Scheffler J.A."/>
            <person name="Scheffler B.E."/>
            <person name="Wendel J.F."/>
        </authorList>
    </citation>
    <scope>NUCLEOTIDE SEQUENCE [LARGE SCALE GENOMIC DNA]</scope>
    <source>
        <strain evidence="1">57</strain>
        <tissue evidence="1">Leaf</tissue>
    </source>
</reference>
<protein>
    <submittedName>
        <fullName evidence="1">Uncharacterized protein</fullName>
    </submittedName>
</protein>
<keyword evidence="2" id="KW-1185">Reference proteome</keyword>
<sequence length="27" mass="3145">MKLTFLIVGNLKVLQTLLHQLQLETLH</sequence>
<gene>
    <name evidence="1" type="ORF">Goklo_013950</name>
</gene>
<evidence type="ECO:0000313" key="1">
    <source>
        <dbReference type="EMBL" id="MBA0645920.1"/>
    </source>
</evidence>
<comment type="caution">
    <text evidence="1">The sequence shown here is derived from an EMBL/GenBank/DDBJ whole genome shotgun (WGS) entry which is preliminary data.</text>
</comment>
<organism evidence="1 2">
    <name type="scientific">Gossypium klotzschianum</name>
    <dbReference type="NCBI Taxonomy" id="34286"/>
    <lineage>
        <taxon>Eukaryota</taxon>
        <taxon>Viridiplantae</taxon>
        <taxon>Streptophyta</taxon>
        <taxon>Embryophyta</taxon>
        <taxon>Tracheophyta</taxon>
        <taxon>Spermatophyta</taxon>
        <taxon>Magnoliopsida</taxon>
        <taxon>eudicotyledons</taxon>
        <taxon>Gunneridae</taxon>
        <taxon>Pentapetalae</taxon>
        <taxon>rosids</taxon>
        <taxon>malvids</taxon>
        <taxon>Malvales</taxon>
        <taxon>Malvaceae</taxon>
        <taxon>Malvoideae</taxon>
        <taxon>Gossypium</taxon>
    </lineage>
</organism>
<proteinExistence type="predicted"/>
<evidence type="ECO:0000313" key="2">
    <source>
        <dbReference type="Proteomes" id="UP000593573"/>
    </source>
</evidence>
<name>A0A7J8U6A8_9ROSI</name>
<accession>A0A7J8U6A8</accession>